<feature type="transmembrane region" description="Helical" evidence="9">
    <location>
        <begin position="259"/>
        <end position="285"/>
    </location>
</feature>
<feature type="transmembrane region" description="Helical" evidence="9">
    <location>
        <begin position="334"/>
        <end position="359"/>
    </location>
</feature>
<dbReference type="InterPro" id="IPR036458">
    <property type="entry name" value="Na:dicarbo_symporter_sf"/>
</dbReference>
<evidence type="ECO:0000256" key="5">
    <source>
        <dbReference type="ARBA" id="ARBA00022692"/>
    </source>
</evidence>
<dbReference type="SUPFAM" id="SSF118215">
    <property type="entry name" value="Proton glutamate symport protein"/>
    <property type="match status" value="1"/>
</dbReference>
<feature type="transmembrane region" description="Helical" evidence="9">
    <location>
        <begin position="399"/>
        <end position="419"/>
    </location>
</feature>
<evidence type="ECO:0000256" key="7">
    <source>
        <dbReference type="ARBA" id="ARBA00023136"/>
    </source>
</evidence>
<comment type="caution">
    <text evidence="10">The sequence shown here is derived from an EMBL/GenBank/DDBJ whole genome shotgun (WGS) entry which is preliminary data.</text>
</comment>
<evidence type="ECO:0000256" key="8">
    <source>
        <dbReference type="ARBA" id="ARBA00031293"/>
    </source>
</evidence>
<comment type="similarity">
    <text evidence="2">Belongs to the dicarboxylate/amino acid:cation symporter (DAACS) (TC 2.A.23) family.</text>
</comment>
<dbReference type="GO" id="GO:0015184">
    <property type="term" value="F:L-cystine transmembrane transporter activity"/>
    <property type="evidence" value="ECO:0007669"/>
    <property type="project" value="TreeGrafter"/>
</dbReference>
<organism evidence="10 11">
    <name type="scientific">Peptostreptococcus russellii</name>
    <dbReference type="NCBI Taxonomy" id="215200"/>
    <lineage>
        <taxon>Bacteria</taxon>
        <taxon>Bacillati</taxon>
        <taxon>Bacillota</taxon>
        <taxon>Clostridia</taxon>
        <taxon>Peptostreptococcales</taxon>
        <taxon>Peptostreptococcaceae</taxon>
        <taxon>Peptostreptococcus</taxon>
    </lineage>
</organism>
<dbReference type="AlphaFoldDB" id="A0A2P7Q302"/>
<feature type="transmembrane region" description="Helical" evidence="9">
    <location>
        <begin position="186"/>
        <end position="205"/>
    </location>
</feature>
<evidence type="ECO:0000256" key="2">
    <source>
        <dbReference type="ARBA" id="ARBA00006148"/>
    </source>
</evidence>
<accession>A0A2P7Q302</accession>
<dbReference type="OrthoDB" id="7778689at2"/>
<feature type="transmembrane region" description="Helical" evidence="9">
    <location>
        <begin position="371"/>
        <end position="393"/>
    </location>
</feature>
<dbReference type="Gene3D" id="1.10.3860.10">
    <property type="entry name" value="Sodium:dicarboxylate symporter"/>
    <property type="match status" value="1"/>
</dbReference>
<protein>
    <recommendedName>
        <fullName evidence="3">L-cystine uptake protein TcyP</fullName>
    </recommendedName>
    <alternativeName>
        <fullName evidence="8">Transporter of cystine TcyP</fullName>
    </alternativeName>
</protein>
<feature type="transmembrane region" description="Helical" evidence="9">
    <location>
        <begin position="43"/>
        <end position="65"/>
    </location>
</feature>
<keyword evidence="11" id="KW-1185">Reference proteome</keyword>
<evidence type="ECO:0000256" key="4">
    <source>
        <dbReference type="ARBA" id="ARBA00022448"/>
    </source>
</evidence>
<dbReference type="GO" id="GO:0015293">
    <property type="term" value="F:symporter activity"/>
    <property type="evidence" value="ECO:0007669"/>
    <property type="project" value="InterPro"/>
</dbReference>
<evidence type="ECO:0000313" key="10">
    <source>
        <dbReference type="EMBL" id="PSJ32327.1"/>
    </source>
</evidence>
<keyword evidence="6 9" id="KW-1133">Transmembrane helix</keyword>
<gene>
    <name evidence="10" type="ORF">UF10_00760</name>
</gene>
<comment type="subcellular location">
    <subcellularLocation>
        <location evidence="1">Membrane</location>
        <topology evidence="1">Multi-pass membrane protein</topology>
    </subcellularLocation>
</comment>
<sequence>MKGSFLKDFLMISHIETIGFLILLALIFFIIAKLIKKFDYSKLVIIGTIAGLLLGLVIQIFSGFADDPMKIGFVAETTKWFSLFGGGYIDIIRMLIIPLITISIIHVIINLDANTDISKLTNYTIITTLIMLAIAAAIGFLLSYFYGLGTSSVSSSGESMIVETKNVVDTFRNILPANPFQAILDFNVIAIVICSILIGISARGIMKHTEYQLTTFRNLIDDLHKIISYMADMILGFMPFAVVPLLANTIAENGLSAMIDVVAFMVILYISVIIMLLVQSVALMIHGINPIWYFKGAISTLILAFTSRSSMGVLPSTITTLTDNLDVDDATASFVASFSSTAGMQGCAGIYPAMLIVFVANSVGVPIDFNLIVTSIIVVSLGSIGIAGIPGTAITSASVSISGVGLGQHFALINPIIAIDPLLDMGRTMLNVSGAMTNALIVQKNLNRGKNKKLLDKA</sequence>
<dbReference type="EMBL" id="JYGE01000001">
    <property type="protein sequence ID" value="PSJ32327.1"/>
    <property type="molecule type" value="Genomic_DNA"/>
</dbReference>
<evidence type="ECO:0000256" key="3">
    <source>
        <dbReference type="ARBA" id="ARBA00022031"/>
    </source>
</evidence>
<dbReference type="PANTHER" id="PTHR42865">
    <property type="entry name" value="PROTON/GLUTAMATE-ASPARTATE SYMPORTER"/>
    <property type="match status" value="1"/>
</dbReference>
<evidence type="ECO:0000256" key="6">
    <source>
        <dbReference type="ARBA" id="ARBA00022989"/>
    </source>
</evidence>
<dbReference type="PRINTS" id="PR00173">
    <property type="entry name" value="EDTRNSPORT"/>
</dbReference>
<feature type="transmembrane region" description="Helical" evidence="9">
    <location>
        <begin position="91"/>
        <end position="111"/>
    </location>
</feature>
<proteinExistence type="inferred from homology"/>
<keyword evidence="7 9" id="KW-0472">Membrane</keyword>
<keyword evidence="5 9" id="KW-0812">Transmembrane</keyword>
<reference evidence="10" key="1">
    <citation type="thesis" date="2015" institute="Rutgers" country="The State University of New Jersey, 14 College Farm Rd., New Brunswick, NJ, USA">
        <title>Ammonia toxicity in bacteria and its implications for treatment of and resource recovery from highly nitrogenous organic wastes.</title>
        <authorList>
            <person name="Luther A.K."/>
        </authorList>
    </citation>
    <scope>NUCLEOTIDE SEQUENCE</scope>
    <source>
        <strain evidence="10">RT-10B</strain>
    </source>
</reference>
<dbReference type="Pfam" id="PF00375">
    <property type="entry name" value="SDF"/>
    <property type="match status" value="1"/>
</dbReference>
<dbReference type="PANTHER" id="PTHR42865:SF5">
    <property type="entry name" value="L-CYSTINE TRANSPORTER TCYP"/>
    <property type="match status" value="1"/>
</dbReference>
<dbReference type="InterPro" id="IPR001991">
    <property type="entry name" value="Na-dicarboxylate_symporter"/>
</dbReference>
<dbReference type="RefSeq" id="WP_106775946.1">
    <property type="nucleotide sequence ID" value="NZ_JYGE01000001.1"/>
</dbReference>
<feature type="transmembrane region" description="Helical" evidence="9">
    <location>
        <begin position="292"/>
        <end position="314"/>
    </location>
</feature>
<evidence type="ECO:0000256" key="1">
    <source>
        <dbReference type="ARBA" id="ARBA00004141"/>
    </source>
</evidence>
<keyword evidence="4" id="KW-0813">Transport</keyword>
<evidence type="ECO:0000256" key="9">
    <source>
        <dbReference type="SAM" id="Phobius"/>
    </source>
</evidence>
<evidence type="ECO:0000313" key="11">
    <source>
        <dbReference type="Proteomes" id="UP000241434"/>
    </source>
</evidence>
<dbReference type="GO" id="GO:0005886">
    <property type="term" value="C:plasma membrane"/>
    <property type="evidence" value="ECO:0007669"/>
    <property type="project" value="TreeGrafter"/>
</dbReference>
<dbReference type="Proteomes" id="UP000241434">
    <property type="component" value="Unassembled WGS sequence"/>
</dbReference>
<feature type="transmembrane region" description="Helical" evidence="9">
    <location>
        <begin position="123"/>
        <end position="146"/>
    </location>
</feature>
<feature type="transmembrane region" description="Helical" evidence="9">
    <location>
        <begin position="226"/>
        <end position="247"/>
    </location>
</feature>
<feature type="transmembrane region" description="Helical" evidence="9">
    <location>
        <begin position="12"/>
        <end position="31"/>
    </location>
</feature>
<name>A0A2P7Q302_9FIRM</name>